<evidence type="ECO:0000313" key="1">
    <source>
        <dbReference type="EMBL" id="SIT58654.1"/>
    </source>
</evidence>
<dbReference type="Proteomes" id="UP000188388">
    <property type="component" value="Unassembled WGS sequence"/>
</dbReference>
<evidence type="ECO:0000313" key="2">
    <source>
        <dbReference type="Proteomes" id="UP000188388"/>
    </source>
</evidence>
<proteinExistence type="predicted"/>
<dbReference type="EMBL" id="FTPD01000046">
    <property type="protein sequence ID" value="SIT58654.1"/>
    <property type="molecule type" value="Genomic_DNA"/>
</dbReference>
<sequence length="66" mass="7268">MTKRAPYGGGRDRDHPFKRLLRFGLRYAWLTALVCHHTAGGTGNLVPGTELAIRYMVGEGVGERAL</sequence>
<keyword evidence="2" id="KW-1185">Reference proteome</keyword>
<accession>A0A1R3VHA5</accession>
<reference evidence="2" key="1">
    <citation type="submission" date="2017-01" db="EMBL/GenBank/DDBJ databases">
        <authorList>
            <person name="Brunel B."/>
        </authorList>
    </citation>
    <scope>NUCLEOTIDE SEQUENCE [LARGE SCALE GENOMIC DNA]</scope>
</reference>
<organism evidence="1 2">
    <name type="scientific">Mesorhizobium prunaredense</name>
    <dbReference type="NCBI Taxonomy" id="1631249"/>
    <lineage>
        <taxon>Bacteria</taxon>
        <taxon>Pseudomonadati</taxon>
        <taxon>Pseudomonadota</taxon>
        <taxon>Alphaproteobacteria</taxon>
        <taxon>Hyphomicrobiales</taxon>
        <taxon>Phyllobacteriaceae</taxon>
        <taxon>Mesorhizobium</taxon>
    </lineage>
</organism>
<protein>
    <submittedName>
        <fullName evidence="1">Uncharacterized protein</fullName>
    </submittedName>
</protein>
<dbReference type="AlphaFoldDB" id="A0A1R3VHA5"/>
<name>A0A1R3VHA5_9HYPH</name>
<gene>
    <name evidence="1" type="ORF">BQ8794_500003</name>
</gene>